<gene>
    <name evidence="3" type="ORF">P8A19_35615</name>
</gene>
<reference evidence="3 4" key="1">
    <citation type="submission" date="2023-03" db="EMBL/GenBank/DDBJ databases">
        <title>Isolation and description of six Streptomyces strains from soil environments, able to metabolize different microbial glucans.</title>
        <authorList>
            <person name="Widen T."/>
            <person name="Larsbrink J."/>
        </authorList>
    </citation>
    <scope>NUCLEOTIDE SEQUENCE [LARGE SCALE GENOMIC DNA]</scope>
    <source>
        <strain evidence="3 4">Alt2</strain>
    </source>
</reference>
<keyword evidence="4" id="KW-1185">Reference proteome</keyword>
<evidence type="ECO:0000256" key="1">
    <source>
        <dbReference type="SAM" id="MobiDB-lite"/>
    </source>
</evidence>
<keyword evidence="2" id="KW-0812">Transmembrane</keyword>
<feature type="region of interest" description="Disordered" evidence="1">
    <location>
        <begin position="43"/>
        <end position="66"/>
    </location>
</feature>
<protein>
    <submittedName>
        <fullName evidence="3">Uncharacterized protein</fullName>
    </submittedName>
</protein>
<dbReference type="Proteomes" id="UP001235744">
    <property type="component" value="Chromosome"/>
</dbReference>
<evidence type="ECO:0000313" key="4">
    <source>
        <dbReference type="Proteomes" id="UP001235744"/>
    </source>
</evidence>
<evidence type="ECO:0000256" key="2">
    <source>
        <dbReference type="SAM" id="Phobius"/>
    </source>
</evidence>
<organism evidence="3 4">
    <name type="scientific">Streptomyces poriferorum</name>
    <dbReference type="NCBI Taxonomy" id="2798799"/>
    <lineage>
        <taxon>Bacteria</taxon>
        <taxon>Bacillati</taxon>
        <taxon>Actinomycetota</taxon>
        <taxon>Actinomycetes</taxon>
        <taxon>Kitasatosporales</taxon>
        <taxon>Streptomycetaceae</taxon>
        <taxon>Streptomyces</taxon>
    </lineage>
</organism>
<keyword evidence="2" id="KW-0472">Membrane</keyword>
<sequence length="180" mass="18876">MQLPEQQPTRPGQLDPVMDQALQIAAAVDEAFMEKPTAVRIEDPDVPSWRDGPRIGTAPPVPQFGRPPMTQRAVDLNTTILTSSVLVAVVGGSATAVLWSSGHANPTVIAWICGGVAAIPAAAAVPILALKGLMKSAKEVVEVAPPTVHNHYNGPVTQDSRSITTSTHGVIANTRNQTPN</sequence>
<feature type="compositionally biased region" description="Polar residues" evidence="1">
    <location>
        <begin position="155"/>
        <end position="180"/>
    </location>
</feature>
<name>A0ABY9IY92_9ACTN</name>
<keyword evidence="2" id="KW-1133">Transmembrane helix</keyword>
<feature type="transmembrane region" description="Helical" evidence="2">
    <location>
        <begin position="108"/>
        <end position="130"/>
    </location>
</feature>
<dbReference type="RefSeq" id="WP_306069290.1">
    <property type="nucleotide sequence ID" value="NZ_CP120988.1"/>
</dbReference>
<dbReference type="EMBL" id="CP120988">
    <property type="protein sequence ID" value="WLQ60428.1"/>
    <property type="molecule type" value="Genomic_DNA"/>
</dbReference>
<proteinExistence type="predicted"/>
<evidence type="ECO:0000313" key="3">
    <source>
        <dbReference type="EMBL" id="WLQ60428.1"/>
    </source>
</evidence>
<accession>A0ABY9IY92</accession>
<feature type="transmembrane region" description="Helical" evidence="2">
    <location>
        <begin position="79"/>
        <end position="102"/>
    </location>
</feature>
<feature type="region of interest" description="Disordered" evidence="1">
    <location>
        <begin position="151"/>
        <end position="180"/>
    </location>
</feature>